<dbReference type="EMBL" id="KR007642">
    <property type="protein sequence ID" value="ALE30156.1"/>
    <property type="molecule type" value="Genomic_DNA"/>
</dbReference>
<dbReference type="CDD" id="cd00519">
    <property type="entry name" value="Lipase_3"/>
    <property type="match status" value="1"/>
</dbReference>
<reference evidence="5" key="1">
    <citation type="submission" date="2015-03" db="EMBL/GenBank/DDBJ databases">
        <title>Molecular Cloning and Characterization of a Novel Cold-Active Lipase, Lip1 from Pichia lynferdii NRRL Y-7723.</title>
        <authorList>
            <person name="Bae J.-H."/>
            <person name="Won E.-C."/>
            <person name="Kim H.-R."/>
        </authorList>
    </citation>
    <scope>NUCLEOTIDE SEQUENCE</scope>
    <source>
        <strain evidence="5">NRRL Y-7723</strain>
    </source>
</reference>
<dbReference type="PANTHER" id="PTHR46640">
    <property type="entry name" value="TRIACYLGLYCEROL LIPASE, PUTATIVE (AFU_ORTHOLOGUE AFUA_6G06510)-RELATED"/>
    <property type="match status" value="1"/>
</dbReference>
<dbReference type="GO" id="GO:0006629">
    <property type="term" value="P:lipid metabolic process"/>
    <property type="evidence" value="ECO:0007669"/>
    <property type="project" value="InterPro"/>
</dbReference>
<evidence type="ECO:0000313" key="5">
    <source>
        <dbReference type="EMBL" id="ALE30156.1"/>
    </source>
</evidence>
<dbReference type="Gene3D" id="3.40.50.1820">
    <property type="entry name" value="alpha/beta hydrolase"/>
    <property type="match status" value="1"/>
</dbReference>
<sequence length="373" mass="41776">MKIFTLAKTFLTLSSLAYPAIGLVIGDKDKDQSEISLNYSDFVYKTLFKNAHLQKVSYCSYESTFYEGPLSEACPNMAFCQKSDDLKIVGIYSPSIKEKQISGTAYVAIDEENEKVHVVFRGTLSPGDAVTDITFLQCPYVPVLSNDIDYKIFENISRNDDHGMSQAIKDHTKEKTPTCEGCLVHCGVYIEFTKFIGEIAKTIEPYMKKDYSLIVTGHSLGAGYALLGGLEFQLLGYDPMVITYASLRVGDPAFNVWVDELFATEKVSKLVEKGGKLPFPSLSRAYQATDIVPRLPPALPGIVYTHAGLQFQINKVRLPHLKKDVIFKGPTDNFKNDGIDLKLQPGIFLPYYQHTHQFIRIAWPCDDSEMPFP</sequence>
<evidence type="ECO:0000256" key="2">
    <source>
        <dbReference type="ARBA" id="ARBA00022801"/>
    </source>
</evidence>
<dbReference type="InterPro" id="IPR029058">
    <property type="entry name" value="AB_hydrolase_fold"/>
</dbReference>
<accession>A0A0M4MFE2</accession>
<keyword evidence="3" id="KW-0732">Signal</keyword>
<name>A0A0M4MFE2_9ASCO</name>
<feature type="domain" description="Fungal lipase-type" evidence="4">
    <location>
        <begin position="118"/>
        <end position="298"/>
    </location>
</feature>
<protein>
    <recommendedName>
        <fullName evidence="1">triacylglycerol lipase</fullName>
        <ecNumber evidence="1">3.1.1.3</ecNumber>
    </recommendedName>
</protein>
<dbReference type="SUPFAM" id="SSF53474">
    <property type="entry name" value="alpha/beta-Hydrolases"/>
    <property type="match status" value="1"/>
</dbReference>
<dbReference type="AlphaFoldDB" id="A0A0M4MFE2"/>
<dbReference type="InterPro" id="IPR051299">
    <property type="entry name" value="AB_hydrolase_lip/est"/>
</dbReference>
<feature type="signal peptide" evidence="3">
    <location>
        <begin position="1"/>
        <end position="22"/>
    </location>
</feature>
<keyword evidence="2 5" id="KW-0378">Hydrolase</keyword>
<dbReference type="EC" id="3.1.1.3" evidence="1"/>
<dbReference type="PANTHER" id="PTHR46640:SF3">
    <property type="entry name" value="LIPASE LIH1-RELATED"/>
    <property type="match status" value="1"/>
</dbReference>
<feature type="chain" id="PRO_5005798673" description="triacylglycerol lipase" evidence="3">
    <location>
        <begin position="23"/>
        <end position="373"/>
    </location>
</feature>
<dbReference type="Pfam" id="PF01764">
    <property type="entry name" value="Lipase_3"/>
    <property type="match status" value="1"/>
</dbReference>
<proteinExistence type="predicted"/>
<evidence type="ECO:0000259" key="4">
    <source>
        <dbReference type="Pfam" id="PF01764"/>
    </source>
</evidence>
<evidence type="ECO:0000256" key="3">
    <source>
        <dbReference type="SAM" id="SignalP"/>
    </source>
</evidence>
<dbReference type="GO" id="GO:0004806">
    <property type="term" value="F:triacylglycerol lipase activity"/>
    <property type="evidence" value="ECO:0007669"/>
    <property type="project" value="UniProtKB-EC"/>
</dbReference>
<evidence type="ECO:0000256" key="1">
    <source>
        <dbReference type="ARBA" id="ARBA00013279"/>
    </source>
</evidence>
<organism evidence="5">
    <name type="scientific">Wickerhamomyces lynferdii</name>
    <dbReference type="NCBI Taxonomy" id="1041609"/>
    <lineage>
        <taxon>Eukaryota</taxon>
        <taxon>Fungi</taxon>
        <taxon>Dikarya</taxon>
        <taxon>Ascomycota</taxon>
        <taxon>Saccharomycotina</taxon>
        <taxon>Saccharomycetes</taxon>
        <taxon>Phaffomycetales</taxon>
        <taxon>Wickerhamomycetaceae</taxon>
        <taxon>Wickerhamomyces</taxon>
    </lineage>
</organism>
<dbReference type="InterPro" id="IPR002921">
    <property type="entry name" value="Fungal_lipase-type"/>
</dbReference>